<dbReference type="GO" id="GO:0043161">
    <property type="term" value="P:proteasome-mediated ubiquitin-dependent protein catabolic process"/>
    <property type="evidence" value="ECO:0007669"/>
    <property type="project" value="TreeGrafter"/>
</dbReference>
<evidence type="ECO:0000256" key="4">
    <source>
        <dbReference type="ARBA" id="ARBA00022737"/>
    </source>
</evidence>
<protein>
    <submittedName>
        <fullName evidence="7">Uncharacterized protein</fullName>
    </submittedName>
</protein>
<comment type="subcellular location">
    <subcellularLocation>
        <location evidence="2">Cytoplasm</location>
    </subcellularLocation>
    <subcellularLocation>
        <location evidence="1">Nucleus</location>
    </subcellularLocation>
</comment>
<accession>A0A5N6KQ43</accession>
<dbReference type="InterPro" id="IPR038739">
    <property type="entry name" value="ARMC8/Vid28"/>
</dbReference>
<evidence type="ECO:0000256" key="2">
    <source>
        <dbReference type="ARBA" id="ARBA00004496"/>
    </source>
</evidence>
<dbReference type="SMART" id="SM00185">
    <property type="entry name" value="ARM"/>
    <property type="match status" value="5"/>
</dbReference>
<evidence type="ECO:0000313" key="7">
    <source>
        <dbReference type="EMBL" id="KAB8338755.1"/>
    </source>
</evidence>
<proteinExistence type="predicted"/>
<keyword evidence="4" id="KW-0677">Repeat</keyword>
<dbReference type="Gene3D" id="1.25.10.10">
    <property type="entry name" value="Leucine-rich Repeat Variant"/>
    <property type="match status" value="4"/>
</dbReference>
<name>A0A5N6KQ43_9ROSI</name>
<dbReference type="Pfam" id="PF00514">
    <property type="entry name" value="Arm"/>
    <property type="match status" value="1"/>
</dbReference>
<dbReference type="PANTHER" id="PTHR15651:SF7">
    <property type="entry name" value="ARMADILLO REPEAT-CONTAINING PROTEIN 8"/>
    <property type="match status" value="1"/>
</dbReference>
<dbReference type="GO" id="GO:0005737">
    <property type="term" value="C:cytoplasm"/>
    <property type="evidence" value="ECO:0007669"/>
    <property type="project" value="UniProtKB-SubCell"/>
</dbReference>
<evidence type="ECO:0000256" key="1">
    <source>
        <dbReference type="ARBA" id="ARBA00004123"/>
    </source>
</evidence>
<evidence type="ECO:0000256" key="3">
    <source>
        <dbReference type="ARBA" id="ARBA00022490"/>
    </source>
</evidence>
<dbReference type="EMBL" id="VIBQ01000010">
    <property type="protein sequence ID" value="KAB8338755.1"/>
    <property type="molecule type" value="Genomic_DNA"/>
</dbReference>
<comment type="caution">
    <text evidence="7">The sequence shown here is derived from an EMBL/GenBank/DDBJ whole genome shotgun (WGS) entry which is preliminary data.</text>
</comment>
<gene>
    <name evidence="7" type="ORF">FH972_021700</name>
</gene>
<feature type="compositionally biased region" description="Polar residues" evidence="6">
    <location>
        <begin position="763"/>
        <end position="776"/>
    </location>
</feature>
<reference evidence="7 8" key="1">
    <citation type="submission" date="2019-06" db="EMBL/GenBank/DDBJ databases">
        <title>A chromosomal-level reference genome of Carpinus fangiana (Coryloideae, Betulaceae).</title>
        <authorList>
            <person name="Yang X."/>
            <person name="Wang Z."/>
            <person name="Zhang L."/>
            <person name="Hao G."/>
            <person name="Liu J."/>
            <person name="Yang Y."/>
        </authorList>
    </citation>
    <scope>NUCLEOTIDE SEQUENCE [LARGE SCALE GENOMIC DNA]</scope>
    <source>
        <strain evidence="7">Cfa_2016G</strain>
        <tissue evidence="7">Leaf</tissue>
    </source>
</reference>
<dbReference type="GO" id="GO:0005634">
    <property type="term" value="C:nucleus"/>
    <property type="evidence" value="ECO:0007669"/>
    <property type="project" value="UniProtKB-SubCell"/>
</dbReference>
<dbReference type="OrthoDB" id="5559898at2759"/>
<evidence type="ECO:0000256" key="5">
    <source>
        <dbReference type="ARBA" id="ARBA00023242"/>
    </source>
</evidence>
<evidence type="ECO:0000313" key="8">
    <source>
        <dbReference type="Proteomes" id="UP000327013"/>
    </source>
</evidence>
<dbReference type="InterPro" id="IPR011989">
    <property type="entry name" value="ARM-like"/>
</dbReference>
<evidence type="ECO:0000256" key="6">
    <source>
        <dbReference type="SAM" id="MobiDB-lite"/>
    </source>
</evidence>
<keyword evidence="3" id="KW-0963">Cytoplasm</keyword>
<dbReference type="AlphaFoldDB" id="A0A5N6KQ43"/>
<dbReference type="PANTHER" id="PTHR15651">
    <property type="entry name" value="ARMADILLO REPEAT-CONTAINING PROTEIN 8"/>
    <property type="match status" value="1"/>
</dbReference>
<dbReference type="InterPro" id="IPR016024">
    <property type="entry name" value="ARM-type_fold"/>
</dbReference>
<dbReference type="GO" id="GO:0034657">
    <property type="term" value="C:GID complex"/>
    <property type="evidence" value="ECO:0007669"/>
    <property type="project" value="TreeGrafter"/>
</dbReference>
<keyword evidence="8" id="KW-1185">Reference proteome</keyword>
<organism evidence="7 8">
    <name type="scientific">Carpinus fangiana</name>
    <dbReference type="NCBI Taxonomy" id="176857"/>
    <lineage>
        <taxon>Eukaryota</taxon>
        <taxon>Viridiplantae</taxon>
        <taxon>Streptophyta</taxon>
        <taxon>Embryophyta</taxon>
        <taxon>Tracheophyta</taxon>
        <taxon>Spermatophyta</taxon>
        <taxon>Magnoliopsida</taxon>
        <taxon>eudicotyledons</taxon>
        <taxon>Gunneridae</taxon>
        <taxon>Pentapetalae</taxon>
        <taxon>rosids</taxon>
        <taxon>fabids</taxon>
        <taxon>Fagales</taxon>
        <taxon>Betulaceae</taxon>
        <taxon>Carpinus</taxon>
    </lineage>
</organism>
<keyword evidence="5" id="KW-0539">Nucleus</keyword>
<dbReference type="SUPFAM" id="SSF48371">
    <property type="entry name" value="ARM repeat"/>
    <property type="match status" value="2"/>
</dbReference>
<dbReference type="InterPro" id="IPR000225">
    <property type="entry name" value="Armadillo"/>
</dbReference>
<feature type="region of interest" description="Disordered" evidence="6">
    <location>
        <begin position="755"/>
        <end position="787"/>
    </location>
</feature>
<sequence>MATSTLVDTLAALQSTSASTTEQIAALKALRNEVIGHAARKAALVRAGALEALAISLGASTRGRGKQRLQDANGVALGKPPAWLDQDEVCLQALTVLDSLASGGPAFVLPLRASGIVSLLVLCLSPTDNAPRIVQAALKAFVTICDMACQSQPSESLSTSGALDSQISYSSIVRPLVDILSQNAASPTVQSQVSLVSQLIHHTALVERHRAFCVRAGLLDLLAARLAAFYEKQGFSTLRSASKTKLPPAPTQRMLPYLLQAIATLVQKSRYRVARLLFSPYILSVMPLSPFNSLDMGATVQRPFDHVDLHLPKIHSGSSKEDRQHSKAFPALSAVQSRDQKYAALMDFENSGYNTPMRPVAPEFQESSLVSWLIYTLRNEQPVTRMEAASLLTTIARAGFLGKGRDRQLALLVVPLLVSAMDETTATANDQPDSSSPSVQADERLIRARAPKILAELIKDSPRLQEAAVEAHAIPKVSKMLKQTFGTISARVPLWSADTTAENIATDGENSPRALGPAGIRPDILHVFKCRESALVLVSALGHKDDKYRRALADHGIVAVIIDSLAPLQADAIADLSRSARRDKLDVTYGNPNPVLLAACNAARSLSRAVSLLRTSLIDACIATPIFSLLNHSNVSVLIAATDVICNLIVDYSPMRQNIIDQGAIKTLCDHAHSADSRIRLVSLWALKHLVHESPNEIKEQTFEALGTGWLVQIITGGSSNGVSATSRTAQFSMGAANAAGERVDILNAVDEPMDTSEEHGEATQTSDEPYSSTTPGDEIIPPIFPPNSELATLAEQHRQRLASIRDEERSTAAQAQYRDEQQIQVQGLDFIRNLIVGINSSAMIDMLFTSLGPNRVFDIIAAKLRPAGLDSLDAASLSPSAAAQLHTPTEILISACFVCVHIAAGEPKHRLQLMSQPGLLRLMLPLLRHPDPAVRVSCVWCVANLTWVDDQNDAPAARQRAFELRAMGFEDELRALHHDESLDVRERAMTAVSQIEDLVSGEGNARRMER</sequence>
<dbReference type="Proteomes" id="UP000327013">
    <property type="component" value="Unassembled WGS sequence"/>
</dbReference>